<proteinExistence type="predicted"/>
<keyword evidence="1" id="KW-1185">Reference proteome</keyword>
<sequence>MSKCYGIYKSLHLNNPAYVCFAYGYMTPQGPYSFSGDYLATDFKKLYAVAEDMRSHGVPVPANILAAINPKTLQQICRETITLSNSEVSAMPAALHQQLFPQALLQGVIRYEICSVHP</sequence>
<dbReference type="WBParaSite" id="Gr19_v10_g3909.t1">
    <property type="protein sequence ID" value="Gr19_v10_g3909.t1"/>
    <property type="gene ID" value="Gr19_v10_g3909"/>
</dbReference>
<name>A0A914HUK7_GLORO</name>
<evidence type="ECO:0000313" key="2">
    <source>
        <dbReference type="WBParaSite" id="Gr19_v10_g3909.t1"/>
    </source>
</evidence>
<reference evidence="2" key="1">
    <citation type="submission" date="2022-11" db="UniProtKB">
        <authorList>
            <consortium name="WormBaseParasite"/>
        </authorList>
    </citation>
    <scope>IDENTIFICATION</scope>
</reference>
<organism evidence="1 2">
    <name type="scientific">Globodera rostochiensis</name>
    <name type="common">Golden nematode worm</name>
    <name type="synonym">Heterodera rostochiensis</name>
    <dbReference type="NCBI Taxonomy" id="31243"/>
    <lineage>
        <taxon>Eukaryota</taxon>
        <taxon>Metazoa</taxon>
        <taxon>Ecdysozoa</taxon>
        <taxon>Nematoda</taxon>
        <taxon>Chromadorea</taxon>
        <taxon>Rhabditida</taxon>
        <taxon>Tylenchina</taxon>
        <taxon>Tylenchomorpha</taxon>
        <taxon>Tylenchoidea</taxon>
        <taxon>Heteroderidae</taxon>
        <taxon>Heteroderinae</taxon>
        <taxon>Globodera</taxon>
    </lineage>
</organism>
<accession>A0A914HUK7</accession>
<evidence type="ECO:0000313" key="1">
    <source>
        <dbReference type="Proteomes" id="UP000887572"/>
    </source>
</evidence>
<protein>
    <submittedName>
        <fullName evidence="2">Uncharacterized protein</fullName>
    </submittedName>
</protein>
<dbReference type="Proteomes" id="UP000887572">
    <property type="component" value="Unplaced"/>
</dbReference>
<dbReference type="AlphaFoldDB" id="A0A914HUK7"/>